<sequence length="65" mass="7236">MEMVRHKGMITRPVTGIRMNGRRHHRRIGMPKITAIVTTVMLTTATTTTTTTMTMTMTMTPAAMA</sequence>
<reference evidence="1" key="1">
    <citation type="submission" date="2016-06" db="EMBL/GenBank/DDBJ databases">
        <title>Pandoraea oxalativorans DSM 23570 Genome Sequencing.</title>
        <authorList>
            <person name="Ee R."/>
            <person name="Lim Y.-L."/>
            <person name="Yong D."/>
            <person name="Yin W.-F."/>
            <person name="Chan K.-G."/>
        </authorList>
    </citation>
    <scope>NUCLEOTIDE SEQUENCE</scope>
    <source>
        <strain evidence="1">DSM 23570</strain>
    </source>
</reference>
<gene>
    <name evidence="1" type="ORF">MB84_15810</name>
</gene>
<name>A0A0E3YCD5_9BURK</name>
<dbReference type="KEGG" id="pox:MB84_15810"/>
<evidence type="ECO:0000313" key="2">
    <source>
        <dbReference type="Proteomes" id="UP000035050"/>
    </source>
</evidence>
<evidence type="ECO:0000313" key="1">
    <source>
        <dbReference type="EMBL" id="AKC70647.1"/>
    </source>
</evidence>
<organism evidence="1 2">
    <name type="scientific">Pandoraea oxalativorans</name>
    <dbReference type="NCBI Taxonomy" id="573737"/>
    <lineage>
        <taxon>Bacteria</taxon>
        <taxon>Pseudomonadati</taxon>
        <taxon>Pseudomonadota</taxon>
        <taxon>Betaproteobacteria</taxon>
        <taxon>Burkholderiales</taxon>
        <taxon>Burkholderiaceae</taxon>
        <taxon>Pandoraea</taxon>
    </lineage>
</organism>
<protein>
    <submittedName>
        <fullName evidence="1">Uncharacterized protein</fullName>
    </submittedName>
</protein>
<dbReference type="Proteomes" id="UP000035050">
    <property type="component" value="Chromosome"/>
</dbReference>
<accession>A0A0E3YCD5</accession>
<proteinExistence type="predicted"/>
<dbReference type="AlphaFoldDB" id="A0A0E3YCD5"/>
<keyword evidence="2" id="KW-1185">Reference proteome</keyword>
<dbReference type="PATRIC" id="fig|573737.6.peg.4090"/>
<dbReference type="HOGENOM" id="CLU_2845781_0_0_4"/>
<dbReference type="EMBL" id="CP011253">
    <property type="protein sequence ID" value="AKC70647.1"/>
    <property type="molecule type" value="Genomic_DNA"/>
</dbReference>